<dbReference type="PANTHER" id="PTHR24351">
    <property type="entry name" value="RIBOSOMAL PROTEIN S6 KINASE"/>
    <property type="match status" value="1"/>
</dbReference>
<evidence type="ECO:0000256" key="2">
    <source>
        <dbReference type="ARBA" id="ARBA00022679"/>
    </source>
</evidence>
<dbReference type="SUPFAM" id="SSF56112">
    <property type="entry name" value="Protein kinase-like (PK-like)"/>
    <property type="match status" value="1"/>
</dbReference>
<dbReference type="Gene3D" id="1.10.510.10">
    <property type="entry name" value="Transferase(Phosphotransferase) domain 1"/>
    <property type="match status" value="1"/>
</dbReference>
<dbReference type="GO" id="GO:0005524">
    <property type="term" value="F:ATP binding"/>
    <property type="evidence" value="ECO:0007669"/>
    <property type="project" value="UniProtKB-KW"/>
</dbReference>
<dbReference type="InterPro" id="IPR000961">
    <property type="entry name" value="AGC-kinase_C"/>
</dbReference>
<dbReference type="InterPro" id="IPR011009">
    <property type="entry name" value="Kinase-like_dom_sf"/>
</dbReference>
<gene>
    <name evidence="7" type="ORF">SCUD_LOCUS1930</name>
</gene>
<evidence type="ECO:0000313" key="8">
    <source>
        <dbReference type="Proteomes" id="UP000279833"/>
    </source>
</evidence>
<evidence type="ECO:0000256" key="3">
    <source>
        <dbReference type="ARBA" id="ARBA00022741"/>
    </source>
</evidence>
<protein>
    <submittedName>
        <fullName evidence="9">AGC-kinase C-terminal domain-containing protein</fullName>
    </submittedName>
</protein>
<accession>A0A183JGV7</accession>
<sequence length="91" mass="10527">MKRLGCGSDGEKEIKEHLFFRRIDWDKIALRLVQPPFKPVTLSPRDTSNFDSEFTKVTPELSPTDKLFVMNLTQTEFSGFSFVNPEFIVEV</sequence>
<dbReference type="GO" id="GO:0004674">
    <property type="term" value="F:protein serine/threonine kinase activity"/>
    <property type="evidence" value="ECO:0007669"/>
    <property type="project" value="UniProtKB-KW"/>
</dbReference>
<feature type="domain" description="AGC-kinase C-terminal" evidence="6">
    <location>
        <begin position="21"/>
        <end position="91"/>
    </location>
</feature>
<evidence type="ECO:0000259" key="6">
    <source>
        <dbReference type="PROSITE" id="PS51285"/>
    </source>
</evidence>
<keyword evidence="2" id="KW-0808">Transferase</keyword>
<dbReference type="SMART" id="SM00133">
    <property type="entry name" value="S_TK_X"/>
    <property type="match status" value="1"/>
</dbReference>
<reference evidence="7 8" key="2">
    <citation type="submission" date="2018-11" db="EMBL/GenBank/DDBJ databases">
        <authorList>
            <consortium name="Pathogen Informatics"/>
        </authorList>
    </citation>
    <scope>NUCLEOTIDE SEQUENCE [LARGE SCALE GENOMIC DNA]</scope>
    <source>
        <strain evidence="7">Dakar</strain>
        <strain evidence="8">Dakar, Senegal</strain>
    </source>
</reference>
<evidence type="ECO:0000256" key="5">
    <source>
        <dbReference type="ARBA" id="ARBA00022840"/>
    </source>
</evidence>
<dbReference type="Proteomes" id="UP000279833">
    <property type="component" value="Unassembled WGS sequence"/>
</dbReference>
<dbReference type="Gene3D" id="3.30.200.20">
    <property type="entry name" value="Phosphorylase Kinase, domain 1"/>
    <property type="match status" value="1"/>
</dbReference>
<dbReference type="PROSITE" id="PS51285">
    <property type="entry name" value="AGC_KINASE_CTER"/>
    <property type="match status" value="1"/>
</dbReference>
<dbReference type="AlphaFoldDB" id="A0A183JGV7"/>
<proteinExistence type="predicted"/>
<keyword evidence="8" id="KW-1185">Reference proteome</keyword>
<evidence type="ECO:0000313" key="9">
    <source>
        <dbReference type="WBParaSite" id="SCUD_0000192901-mRNA-1"/>
    </source>
</evidence>
<dbReference type="STRING" id="6186.A0A183JGV7"/>
<evidence type="ECO:0000256" key="1">
    <source>
        <dbReference type="ARBA" id="ARBA00022527"/>
    </source>
</evidence>
<dbReference type="EMBL" id="UZAK01001706">
    <property type="protein sequence ID" value="VDO71000.1"/>
    <property type="molecule type" value="Genomic_DNA"/>
</dbReference>
<dbReference type="WBParaSite" id="SCUD_0000192901-mRNA-1">
    <property type="protein sequence ID" value="SCUD_0000192901-mRNA-1"/>
    <property type="gene ID" value="SCUD_0000192901"/>
</dbReference>
<keyword evidence="5" id="KW-0067">ATP-binding</keyword>
<evidence type="ECO:0000256" key="4">
    <source>
        <dbReference type="ARBA" id="ARBA00022777"/>
    </source>
</evidence>
<evidence type="ECO:0000313" key="7">
    <source>
        <dbReference type="EMBL" id="VDO71000.1"/>
    </source>
</evidence>
<keyword evidence="3" id="KW-0547">Nucleotide-binding</keyword>
<keyword evidence="1" id="KW-0723">Serine/threonine-protein kinase</keyword>
<dbReference type="Pfam" id="PF00433">
    <property type="entry name" value="Pkinase_C"/>
    <property type="match status" value="1"/>
</dbReference>
<dbReference type="InterPro" id="IPR017892">
    <property type="entry name" value="Pkinase_C"/>
</dbReference>
<keyword evidence="4" id="KW-0418">Kinase</keyword>
<name>A0A183JGV7_9TREM</name>
<reference evidence="9" key="1">
    <citation type="submission" date="2016-06" db="UniProtKB">
        <authorList>
            <consortium name="WormBaseParasite"/>
        </authorList>
    </citation>
    <scope>IDENTIFICATION</scope>
</reference>
<organism evidence="9">
    <name type="scientific">Schistosoma curassoni</name>
    <dbReference type="NCBI Taxonomy" id="6186"/>
    <lineage>
        <taxon>Eukaryota</taxon>
        <taxon>Metazoa</taxon>
        <taxon>Spiralia</taxon>
        <taxon>Lophotrochozoa</taxon>
        <taxon>Platyhelminthes</taxon>
        <taxon>Trematoda</taxon>
        <taxon>Digenea</taxon>
        <taxon>Strigeidida</taxon>
        <taxon>Schistosomatoidea</taxon>
        <taxon>Schistosomatidae</taxon>
        <taxon>Schistosoma</taxon>
    </lineage>
</organism>